<sequence>MAFLHSNAVRMMPWKGHHDKEQDDALEGSPTGATTYGLVFSTDRDIDMEVRHGRPGARHGGSLLSLPLPLLCWLVGRKTIARPALLLPPLLPSHHSATDAMPSTEEIFGVPSSETFILAQFVQIFMYNTQSHMTAENGPSYMPVQELDSGSRLDPEYSQSIIGQFKACLWKHWLTYWHNPDYNLVRFSFTLFTTLLLGSIFWKIGTIMGGCQYS</sequence>
<dbReference type="Gramene" id="TuG1812G0400002029.01.T01">
    <property type="protein sequence ID" value="TuG1812G0400002029.01.T01"/>
    <property type="gene ID" value="TuG1812G0400002029.01"/>
</dbReference>
<reference evidence="7" key="2">
    <citation type="submission" date="2018-03" db="EMBL/GenBank/DDBJ databases">
        <title>The Triticum urartu genome reveals the dynamic nature of wheat genome evolution.</title>
        <authorList>
            <person name="Ling H."/>
            <person name="Ma B."/>
            <person name="Shi X."/>
            <person name="Liu H."/>
            <person name="Dong L."/>
            <person name="Sun H."/>
            <person name="Cao Y."/>
            <person name="Gao Q."/>
            <person name="Zheng S."/>
            <person name="Li Y."/>
            <person name="Yu Y."/>
            <person name="Du H."/>
            <person name="Qi M."/>
            <person name="Li Y."/>
            <person name="Yu H."/>
            <person name="Cui Y."/>
            <person name="Wang N."/>
            <person name="Chen C."/>
            <person name="Wu H."/>
            <person name="Zhao Y."/>
            <person name="Zhang J."/>
            <person name="Li Y."/>
            <person name="Zhou W."/>
            <person name="Zhang B."/>
            <person name="Hu W."/>
            <person name="Eijk M."/>
            <person name="Tang J."/>
            <person name="Witsenboer H."/>
            <person name="Zhao S."/>
            <person name="Li Z."/>
            <person name="Zhang A."/>
            <person name="Wang D."/>
            <person name="Liang C."/>
        </authorList>
    </citation>
    <scope>NUCLEOTIDE SEQUENCE [LARGE SCALE GENOMIC DNA]</scope>
    <source>
        <strain evidence="7">cv. G1812</strain>
    </source>
</reference>
<evidence type="ECO:0000313" key="8">
    <source>
        <dbReference type="Proteomes" id="UP000015106"/>
    </source>
</evidence>
<keyword evidence="3" id="KW-0812">Transmembrane</keyword>
<accession>A0A8R7Q383</accession>
<dbReference type="Proteomes" id="UP000015106">
    <property type="component" value="Chromosome 7"/>
</dbReference>
<evidence type="ECO:0000256" key="5">
    <source>
        <dbReference type="ARBA" id="ARBA00023136"/>
    </source>
</evidence>
<dbReference type="GO" id="GO:0005886">
    <property type="term" value="C:plasma membrane"/>
    <property type="evidence" value="ECO:0007669"/>
    <property type="project" value="UniProtKB-ARBA"/>
</dbReference>
<dbReference type="Gramene" id="TuG1812G0700001987.01.T01">
    <property type="protein sequence ID" value="TuG1812G0700001987.01.T01"/>
    <property type="gene ID" value="TuG1812G0700001987.01"/>
</dbReference>
<dbReference type="InterPro" id="IPR013525">
    <property type="entry name" value="ABC2_TM"/>
</dbReference>
<evidence type="ECO:0000259" key="6">
    <source>
        <dbReference type="Pfam" id="PF01061"/>
    </source>
</evidence>
<dbReference type="EnsemblPlants" id="TuG1812G0700001987.01.T01">
    <property type="protein sequence ID" value="TuG1812G0700001987.01.T01"/>
    <property type="gene ID" value="TuG1812G0700001987.01"/>
</dbReference>
<comment type="subcellular location">
    <subcellularLocation>
        <location evidence="1">Membrane</location>
        <topology evidence="1">Multi-pass membrane protein</topology>
    </subcellularLocation>
</comment>
<evidence type="ECO:0000256" key="1">
    <source>
        <dbReference type="ARBA" id="ARBA00004141"/>
    </source>
</evidence>
<evidence type="ECO:0000256" key="2">
    <source>
        <dbReference type="ARBA" id="ARBA00022448"/>
    </source>
</evidence>
<evidence type="ECO:0000256" key="3">
    <source>
        <dbReference type="ARBA" id="ARBA00022692"/>
    </source>
</evidence>
<keyword evidence="4" id="KW-1133">Transmembrane helix</keyword>
<dbReference type="EnsemblPlants" id="TuG1812G0400002029.01.T01">
    <property type="protein sequence ID" value="TuG1812G0400002029.01.T01"/>
    <property type="gene ID" value="TuG1812G0400002029.01"/>
</dbReference>
<protein>
    <recommendedName>
        <fullName evidence="6">ABC-2 type transporter transmembrane domain-containing protein</fullName>
    </recommendedName>
</protein>
<dbReference type="GO" id="GO:0140359">
    <property type="term" value="F:ABC-type transporter activity"/>
    <property type="evidence" value="ECO:0007669"/>
    <property type="project" value="InterPro"/>
</dbReference>
<evidence type="ECO:0000313" key="7">
    <source>
        <dbReference type="EnsemblPlants" id="TuG1812G0400002029.01.T01"/>
    </source>
</evidence>
<reference evidence="7" key="3">
    <citation type="submission" date="2022-06" db="UniProtKB">
        <authorList>
            <consortium name="EnsemblPlants"/>
        </authorList>
    </citation>
    <scope>IDENTIFICATION</scope>
</reference>
<dbReference type="Pfam" id="PF01061">
    <property type="entry name" value="ABC2_membrane"/>
    <property type="match status" value="1"/>
</dbReference>
<feature type="domain" description="ABC-2 type transporter transmembrane" evidence="6">
    <location>
        <begin position="164"/>
        <end position="208"/>
    </location>
</feature>
<dbReference type="AlphaFoldDB" id="A0A8R7Q383"/>
<keyword evidence="2" id="KW-0813">Transport</keyword>
<organism evidence="7 8">
    <name type="scientific">Triticum urartu</name>
    <name type="common">Red wild einkorn</name>
    <name type="synonym">Crithodium urartu</name>
    <dbReference type="NCBI Taxonomy" id="4572"/>
    <lineage>
        <taxon>Eukaryota</taxon>
        <taxon>Viridiplantae</taxon>
        <taxon>Streptophyta</taxon>
        <taxon>Embryophyta</taxon>
        <taxon>Tracheophyta</taxon>
        <taxon>Spermatophyta</taxon>
        <taxon>Magnoliopsida</taxon>
        <taxon>Liliopsida</taxon>
        <taxon>Poales</taxon>
        <taxon>Poaceae</taxon>
        <taxon>BOP clade</taxon>
        <taxon>Pooideae</taxon>
        <taxon>Triticodae</taxon>
        <taxon>Triticeae</taxon>
        <taxon>Triticinae</taxon>
        <taxon>Triticum</taxon>
    </lineage>
</organism>
<evidence type="ECO:0000256" key="4">
    <source>
        <dbReference type="ARBA" id="ARBA00022989"/>
    </source>
</evidence>
<name>A0A8R7Q383_TRIUA</name>
<dbReference type="Proteomes" id="UP000015106">
    <property type="component" value="Chromosome 4"/>
</dbReference>
<dbReference type="PANTHER" id="PTHR19241">
    <property type="entry name" value="ATP-BINDING CASSETTE TRANSPORTER"/>
    <property type="match status" value="1"/>
</dbReference>
<keyword evidence="8" id="KW-1185">Reference proteome</keyword>
<reference evidence="8" key="1">
    <citation type="journal article" date="2013" name="Nature">
        <title>Draft genome of the wheat A-genome progenitor Triticum urartu.</title>
        <authorList>
            <person name="Ling H.Q."/>
            <person name="Zhao S."/>
            <person name="Liu D."/>
            <person name="Wang J."/>
            <person name="Sun H."/>
            <person name="Zhang C."/>
            <person name="Fan H."/>
            <person name="Li D."/>
            <person name="Dong L."/>
            <person name="Tao Y."/>
            <person name="Gao C."/>
            <person name="Wu H."/>
            <person name="Li Y."/>
            <person name="Cui Y."/>
            <person name="Guo X."/>
            <person name="Zheng S."/>
            <person name="Wang B."/>
            <person name="Yu K."/>
            <person name="Liang Q."/>
            <person name="Yang W."/>
            <person name="Lou X."/>
            <person name="Chen J."/>
            <person name="Feng M."/>
            <person name="Jian J."/>
            <person name="Zhang X."/>
            <person name="Luo G."/>
            <person name="Jiang Y."/>
            <person name="Liu J."/>
            <person name="Wang Z."/>
            <person name="Sha Y."/>
            <person name="Zhang B."/>
            <person name="Wu H."/>
            <person name="Tang D."/>
            <person name="Shen Q."/>
            <person name="Xue P."/>
            <person name="Zou S."/>
            <person name="Wang X."/>
            <person name="Liu X."/>
            <person name="Wang F."/>
            <person name="Yang Y."/>
            <person name="An X."/>
            <person name="Dong Z."/>
            <person name="Zhang K."/>
            <person name="Zhang X."/>
            <person name="Luo M.C."/>
            <person name="Dvorak J."/>
            <person name="Tong Y."/>
            <person name="Wang J."/>
            <person name="Yang H."/>
            <person name="Li Z."/>
            <person name="Wang D."/>
            <person name="Zhang A."/>
            <person name="Wang J."/>
        </authorList>
    </citation>
    <scope>NUCLEOTIDE SEQUENCE</scope>
    <source>
        <strain evidence="8">cv. G1812</strain>
    </source>
</reference>
<proteinExistence type="predicted"/>
<keyword evidence="5" id="KW-0472">Membrane</keyword>